<proteinExistence type="predicted"/>
<keyword evidence="1 3" id="KW-0853">WD repeat</keyword>
<dbReference type="AlphaFoldDB" id="A0A914GX36"/>
<dbReference type="SUPFAM" id="SSF50978">
    <property type="entry name" value="WD40 repeat-like"/>
    <property type="match status" value="1"/>
</dbReference>
<organism evidence="4 5">
    <name type="scientific">Globodera rostochiensis</name>
    <name type="common">Golden nematode worm</name>
    <name type="synonym">Heterodera rostochiensis</name>
    <dbReference type="NCBI Taxonomy" id="31243"/>
    <lineage>
        <taxon>Eukaryota</taxon>
        <taxon>Metazoa</taxon>
        <taxon>Ecdysozoa</taxon>
        <taxon>Nematoda</taxon>
        <taxon>Chromadorea</taxon>
        <taxon>Rhabditida</taxon>
        <taxon>Tylenchina</taxon>
        <taxon>Tylenchomorpha</taxon>
        <taxon>Tylenchoidea</taxon>
        <taxon>Heteroderidae</taxon>
        <taxon>Heteroderinae</taxon>
        <taxon>Globodera</taxon>
    </lineage>
</organism>
<evidence type="ECO:0000313" key="4">
    <source>
        <dbReference type="Proteomes" id="UP000887572"/>
    </source>
</evidence>
<protein>
    <submittedName>
        <fullName evidence="5">Uncharacterized protein</fullName>
    </submittedName>
</protein>
<dbReference type="InterPro" id="IPR020472">
    <property type="entry name" value="WD40_PAC1"/>
</dbReference>
<dbReference type="InterPro" id="IPR040066">
    <property type="entry name" value="WDR31"/>
</dbReference>
<dbReference type="InterPro" id="IPR019775">
    <property type="entry name" value="WD40_repeat_CS"/>
</dbReference>
<dbReference type="PRINTS" id="PR00320">
    <property type="entry name" value="GPROTEINBRPT"/>
</dbReference>
<feature type="repeat" description="WD" evidence="3">
    <location>
        <begin position="127"/>
        <end position="167"/>
    </location>
</feature>
<dbReference type="WBParaSite" id="Gr19_v10_g11961.t1">
    <property type="protein sequence ID" value="Gr19_v10_g11961.t1"/>
    <property type="gene ID" value="Gr19_v10_g11961"/>
</dbReference>
<dbReference type="InterPro" id="IPR015943">
    <property type="entry name" value="WD40/YVTN_repeat-like_dom_sf"/>
</dbReference>
<dbReference type="PANTHER" id="PTHR19869:SF1">
    <property type="entry name" value="WD REPEAT-CONTAINING PROTEIN 31"/>
    <property type="match status" value="1"/>
</dbReference>
<dbReference type="PROSITE" id="PS00678">
    <property type="entry name" value="WD_REPEATS_1"/>
    <property type="match status" value="1"/>
</dbReference>
<reference evidence="5" key="1">
    <citation type="submission" date="2022-11" db="UniProtKB">
        <authorList>
            <consortium name="WormBaseParasite"/>
        </authorList>
    </citation>
    <scope>IDENTIFICATION</scope>
</reference>
<dbReference type="PANTHER" id="PTHR19869">
    <property type="entry name" value="SPERMATID WD-REPEAT PROTEIN"/>
    <property type="match status" value="1"/>
</dbReference>
<evidence type="ECO:0000313" key="5">
    <source>
        <dbReference type="WBParaSite" id="Gr19_v10_g11961.t1"/>
    </source>
</evidence>
<dbReference type="InterPro" id="IPR001680">
    <property type="entry name" value="WD40_rpt"/>
</dbReference>
<feature type="repeat" description="WD" evidence="3">
    <location>
        <begin position="257"/>
        <end position="303"/>
    </location>
</feature>
<evidence type="ECO:0000256" key="1">
    <source>
        <dbReference type="ARBA" id="ARBA00022574"/>
    </source>
</evidence>
<evidence type="ECO:0000256" key="2">
    <source>
        <dbReference type="ARBA" id="ARBA00022737"/>
    </source>
</evidence>
<sequence>MGNNYSELSGLDDNDVMLVQTGRDLQLNGRNGQFSPRRRRPAVHLDTINWLTSVRPEMVISCSSDKSIALNNIDTGACLMRWRGHEREVSKVVYKRVGCTHFLLSGSKDATIRLWHFNSTECRKVFTGHHELSVTGLAVLDEVKFVSGGKDGRVALWDVEMPGPVRSVGSSQNVVTHIDRDPDAKTLYQTAEDGTLRLWDAQNLSPICQLPSSSSLWHCSTTTADPNACLTAGGGSLGDGCVVELWDLRQRKCLQQFRGHEGSVRCAIFLHQQQVTWKQLVLSVSVDKTVRLWDANTARCVWSENTPAELSCCVGSSDGSVVVAGGCATLCDLRLAVKAGRPYLFCNSIQSNNDH</sequence>
<feature type="repeat" description="WD" evidence="3">
    <location>
        <begin position="82"/>
        <end position="125"/>
    </location>
</feature>
<dbReference type="Proteomes" id="UP000887572">
    <property type="component" value="Unplaced"/>
</dbReference>
<dbReference type="Gene3D" id="2.130.10.10">
    <property type="entry name" value="YVTN repeat-like/Quinoprotein amine dehydrogenase"/>
    <property type="match status" value="2"/>
</dbReference>
<dbReference type="InterPro" id="IPR036322">
    <property type="entry name" value="WD40_repeat_dom_sf"/>
</dbReference>
<evidence type="ECO:0000256" key="3">
    <source>
        <dbReference type="PROSITE-ProRule" id="PRU00221"/>
    </source>
</evidence>
<keyword evidence="4" id="KW-1185">Reference proteome</keyword>
<dbReference type="PROSITE" id="PS50082">
    <property type="entry name" value="WD_REPEATS_2"/>
    <property type="match status" value="4"/>
</dbReference>
<feature type="repeat" description="WD" evidence="3">
    <location>
        <begin position="168"/>
        <end position="203"/>
    </location>
</feature>
<dbReference type="PROSITE" id="PS50294">
    <property type="entry name" value="WD_REPEATS_REGION"/>
    <property type="match status" value="1"/>
</dbReference>
<keyword evidence="2" id="KW-0677">Repeat</keyword>
<accession>A0A914GX36</accession>
<dbReference type="Pfam" id="PF00400">
    <property type="entry name" value="WD40"/>
    <property type="match status" value="4"/>
</dbReference>
<dbReference type="SMART" id="SM00320">
    <property type="entry name" value="WD40"/>
    <property type="match status" value="5"/>
</dbReference>
<name>A0A914GX36_GLORO</name>